<evidence type="ECO:0000313" key="5">
    <source>
        <dbReference type="Proteomes" id="UP000235036"/>
    </source>
</evidence>
<keyword evidence="5" id="KW-1185">Reference proteome</keyword>
<feature type="signal peptide" evidence="2">
    <location>
        <begin position="1"/>
        <end position="26"/>
    </location>
</feature>
<proteinExistence type="predicted"/>
<name>A0A2N6K4P8_FISMU</name>
<reference evidence="4 5" key="1">
    <citation type="submission" date="2017-08" db="EMBL/GenBank/DDBJ databases">
        <title>Genomes of Fischerella (Mastigocladus) sp. strains.</title>
        <authorList>
            <person name="Miller S.R."/>
        </authorList>
    </citation>
    <scope>NUCLEOTIDE SEQUENCE [LARGE SCALE GENOMIC DNA]</scope>
    <source>
        <strain evidence="4 5">CCMEE 5323</strain>
    </source>
</reference>
<feature type="compositionally biased region" description="Low complexity" evidence="1">
    <location>
        <begin position="41"/>
        <end position="65"/>
    </location>
</feature>
<dbReference type="EMBL" id="NRQW01000186">
    <property type="protein sequence ID" value="PLZ91214.1"/>
    <property type="molecule type" value="Genomic_DNA"/>
</dbReference>
<evidence type="ECO:0000256" key="2">
    <source>
        <dbReference type="SAM" id="SignalP"/>
    </source>
</evidence>
<dbReference type="InterPro" id="IPR037401">
    <property type="entry name" value="SnoaL-like"/>
</dbReference>
<evidence type="ECO:0000259" key="3">
    <source>
        <dbReference type="Pfam" id="PF12680"/>
    </source>
</evidence>
<dbReference type="Pfam" id="PF12680">
    <property type="entry name" value="SnoaL_2"/>
    <property type="match status" value="1"/>
</dbReference>
<dbReference type="SUPFAM" id="SSF54427">
    <property type="entry name" value="NTF2-like"/>
    <property type="match status" value="1"/>
</dbReference>
<comment type="caution">
    <text evidence="4">The sequence shown here is derived from an EMBL/GenBank/DDBJ whole genome shotgun (WGS) entry which is preliminary data.</text>
</comment>
<feature type="chain" id="PRO_5014762989" description="SnoaL-like domain-containing protein" evidence="2">
    <location>
        <begin position="27"/>
        <end position="183"/>
    </location>
</feature>
<dbReference type="Proteomes" id="UP000235036">
    <property type="component" value="Unassembled WGS sequence"/>
</dbReference>
<evidence type="ECO:0000256" key="1">
    <source>
        <dbReference type="SAM" id="MobiDB-lite"/>
    </source>
</evidence>
<dbReference type="AlphaFoldDB" id="A0A2N6K4P8"/>
<sequence>MISTQALSKSAIFPVLLVLVLTFSVACSNQSASDADSGYGSTPSITSSPTKPSSVSESSTASTPTTLAQSHWSAIAQGDLTKVMSQYSESPTLHWIGGPLAGEYQGKDKIQAVWQKFIKAQAPLETTITNIKTTPGDGETRTVKALVTFNNGKNKIPVDYTLVYKSVSGNYQITEETWKIVKP</sequence>
<dbReference type="RefSeq" id="WP_102205120.1">
    <property type="nucleotide sequence ID" value="NZ_CAWNVR010000273.1"/>
</dbReference>
<dbReference type="Gene3D" id="3.10.450.50">
    <property type="match status" value="1"/>
</dbReference>
<accession>A0A2N6K4P8</accession>
<gene>
    <name evidence="4" type="ORF">CEN44_09105</name>
</gene>
<feature type="region of interest" description="Disordered" evidence="1">
    <location>
        <begin position="31"/>
        <end position="65"/>
    </location>
</feature>
<keyword evidence="2" id="KW-0732">Signal</keyword>
<dbReference type="InterPro" id="IPR032710">
    <property type="entry name" value="NTF2-like_dom_sf"/>
</dbReference>
<protein>
    <recommendedName>
        <fullName evidence="3">SnoaL-like domain-containing protein</fullName>
    </recommendedName>
</protein>
<organism evidence="4 5">
    <name type="scientific">Fischerella muscicola CCMEE 5323</name>
    <dbReference type="NCBI Taxonomy" id="2019572"/>
    <lineage>
        <taxon>Bacteria</taxon>
        <taxon>Bacillati</taxon>
        <taxon>Cyanobacteriota</taxon>
        <taxon>Cyanophyceae</taxon>
        <taxon>Nostocales</taxon>
        <taxon>Hapalosiphonaceae</taxon>
        <taxon>Fischerella</taxon>
    </lineage>
</organism>
<feature type="domain" description="SnoaL-like" evidence="3">
    <location>
        <begin position="71"/>
        <end position="165"/>
    </location>
</feature>
<evidence type="ECO:0000313" key="4">
    <source>
        <dbReference type="EMBL" id="PLZ91214.1"/>
    </source>
</evidence>